<reference evidence="1" key="1">
    <citation type="journal article" date="2023" name="Nat. Commun.">
        <title>Diploid and tetraploid genomes of Acorus and the evolution of monocots.</title>
        <authorList>
            <person name="Ma L."/>
            <person name="Liu K.W."/>
            <person name="Li Z."/>
            <person name="Hsiao Y.Y."/>
            <person name="Qi Y."/>
            <person name="Fu T."/>
            <person name="Tang G.D."/>
            <person name="Zhang D."/>
            <person name="Sun W.H."/>
            <person name="Liu D.K."/>
            <person name="Li Y."/>
            <person name="Chen G.Z."/>
            <person name="Liu X.D."/>
            <person name="Liao X.Y."/>
            <person name="Jiang Y.T."/>
            <person name="Yu X."/>
            <person name="Hao Y."/>
            <person name="Huang J."/>
            <person name="Zhao X.W."/>
            <person name="Ke S."/>
            <person name="Chen Y.Y."/>
            <person name="Wu W.L."/>
            <person name="Hsu J.L."/>
            <person name="Lin Y.F."/>
            <person name="Huang M.D."/>
            <person name="Li C.Y."/>
            <person name="Huang L."/>
            <person name="Wang Z.W."/>
            <person name="Zhao X."/>
            <person name="Zhong W.Y."/>
            <person name="Peng D.H."/>
            <person name="Ahmad S."/>
            <person name="Lan S."/>
            <person name="Zhang J.S."/>
            <person name="Tsai W.C."/>
            <person name="Van de Peer Y."/>
            <person name="Liu Z.J."/>
        </authorList>
    </citation>
    <scope>NUCLEOTIDE SEQUENCE</scope>
    <source>
        <strain evidence="1">CP</strain>
    </source>
</reference>
<evidence type="ECO:0000313" key="1">
    <source>
        <dbReference type="EMBL" id="KAK1302284.1"/>
    </source>
</evidence>
<dbReference type="Proteomes" id="UP001180020">
    <property type="component" value="Unassembled WGS sequence"/>
</dbReference>
<dbReference type="AlphaFoldDB" id="A0AAV9DMF1"/>
<gene>
    <name evidence="1" type="ORF">QJS10_CPB12g01299</name>
</gene>
<name>A0AAV9DMF1_ACOCL</name>
<comment type="caution">
    <text evidence="1">The sequence shown here is derived from an EMBL/GenBank/DDBJ whole genome shotgun (WGS) entry which is preliminary data.</text>
</comment>
<dbReference type="EMBL" id="JAUJYO010000012">
    <property type="protein sequence ID" value="KAK1302284.1"/>
    <property type="molecule type" value="Genomic_DNA"/>
</dbReference>
<sequence>MDILLLQADLEALGTCLKMPPYFWQASLIAVVYTIGKSIKYKLSLQVGSQFTKGSPKEKFYQEYRRQCRHRKPKSGLRGWSYRPGSGLDEEGCITDLSVRAHLVSTTPVSMSLLVLVCSPKRQIYIWRRSSAAPSLVGGHLGNRDSNVQGVDCPAKV</sequence>
<organism evidence="1 2">
    <name type="scientific">Acorus calamus</name>
    <name type="common">Sweet flag</name>
    <dbReference type="NCBI Taxonomy" id="4465"/>
    <lineage>
        <taxon>Eukaryota</taxon>
        <taxon>Viridiplantae</taxon>
        <taxon>Streptophyta</taxon>
        <taxon>Embryophyta</taxon>
        <taxon>Tracheophyta</taxon>
        <taxon>Spermatophyta</taxon>
        <taxon>Magnoliopsida</taxon>
        <taxon>Liliopsida</taxon>
        <taxon>Acoraceae</taxon>
        <taxon>Acorus</taxon>
    </lineage>
</organism>
<accession>A0AAV9DMF1</accession>
<protein>
    <submittedName>
        <fullName evidence="1">Uncharacterized protein</fullName>
    </submittedName>
</protein>
<proteinExistence type="predicted"/>
<evidence type="ECO:0000313" key="2">
    <source>
        <dbReference type="Proteomes" id="UP001180020"/>
    </source>
</evidence>
<keyword evidence="2" id="KW-1185">Reference proteome</keyword>
<reference evidence="1" key="2">
    <citation type="submission" date="2023-06" db="EMBL/GenBank/DDBJ databases">
        <authorList>
            <person name="Ma L."/>
            <person name="Liu K.-W."/>
            <person name="Li Z."/>
            <person name="Hsiao Y.-Y."/>
            <person name="Qi Y."/>
            <person name="Fu T."/>
            <person name="Tang G."/>
            <person name="Zhang D."/>
            <person name="Sun W.-H."/>
            <person name="Liu D.-K."/>
            <person name="Li Y."/>
            <person name="Chen G.-Z."/>
            <person name="Liu X.-D."/>
            <person name="Liao X.-Y."/>
            <person name="Jiang Y.-T."/>
            <person name="Yu X."/>
            <person name="Hao Y."/>
            <person name="Huang J."/>
            <person name="Zhao X.-W."/>
            <person name="Ke S."/>
            <person name="Chen Y.-Y."/>
            <person name="Wu W.-L."/>
            <person name="Hsu J.-L."/>
            <person name="Lin Y.-F."/>
            <person name="Huang M.-D."/>
            <person name="Li C.-Y."/>
            <person name="Huang L."/>
            <person name="Wang Z.-W."/>
            <person name="Zhao X."/>
            <person name="Zhong W.-Y."/>
            <person name="Peng D.-H."/>
            <person name="Ahmad S."/>
            <person name="Lan S."/>
            <person name="Zhang J.-S."/>
            <person name="Tsai W.-C."/>
            <person name="Van De Peer Y."/>
            <person name="Liu Z.-J."/>
        </authorList>
    </citation>
    <scope>NUCLEOTIDE SEQUENCE</scope>
    <source>
        <strain evidence="1">CP</strain>
        <tissue evidence="1">Leaves</tissue>
    </source>
</reference>